<evidence type="ECO:0000313" key="1">
    <source>
        <dbReference type="EMBL" id="RWR84893.1"/>
    </source>
</evidence>
<keyword evidence="2" id="KW-1185">Reference proteome</keyword>
<dbReference type="Proteomes" id="UP000283530">
    <property type="component" value="Unassembled WGS sequence"/>
</dbReference>
<reference evidence="1 2" key="1">
    <citation type="journal article" date="2019" name="Nat. Plants">
        <title>Stout camphor tree genome fills gaps in understanding of flowering plant genome evolution.</title>
        <authorList>
            <person name="Chaw S.M."/>
            <person name="Liu Y.C."/>
            <person name="Wu Y.W."/>
            <person name="Wang H.Y."/>
            <person name="Lin C.I."/>
            <person name="Wu C.S."/>
            <person name="Ke H.M."/>
            <person name="Chang L.Y."/>
            <person name="Hsu C.Y."/>
            <person name="Yang H.T."/>
            <person name="Sudianto E."/>
            <person name="Hsu M.H."/>
            <person name="Wu K.P."/>
            <person name="Wang L.N."/>
            <person name="Leebens-Mack J.H."/>
            <person name="Tsai I.J."/>
        </authorList>
    </citation>
    <scope>NUCLEOTIDE SEQUENCE [LARGE SCALE GENOMIC DNA]</scope>
    <source>
        <strain evidence="2">cv. Chaw 1501</strain>
        <tissue evidence="1">Young leaves</tissue>
    </source>
</reference>
<dbReference type="InterPro" id="IPR009078">
    <property type="entry name" value="Ferritin-like_SF"/>
</dbReference>
<dbReference type="Gene3D" id="1.10.620.20">
    <property type="entry name" value="Ribonucleotide Reductase, subunit A"/>
    <property type="match status" value="1"/>
</dbReference>
<dbReference type="OrthoDB" id="10248373at2759"/>
<organism evidence="1 2">
    <name type="scientific">Cinnamomum micranthum f. kanehirae</name>
    <dbReference type="NCBI Taxonomy" id="337451"/>
    <lineage>
        <taxon>Eukaryota</taxon>
        <taxon>Viridiplantae</taxon>
        <taxon>Streptophyta</taxon>
        <taxon>Embryophyta</taxon>
        <taxon>Tracheophyta</taxon>
        <taxon>Spermatophyta</taxon>
        <taxon>Magnoliopsida</taxon>
        <taxon>Magnoliidae</taxon>
        <taxon>Laurales</taxon>
        <taxon>Lauraceae</taxon>
        <taxon>Cinnamomum</taxon>
    </lineage>
</organism>
<dbReference type="AlphaFoldDB" id="A0A3S4P2Q6"/>
<proteinExistence type="predicted"/>
<name>A0A3S4P2Q6_9MAGN</name>
<dbReference type="EMBL" id="QPKB01000005">
    <property type="protein sequence ID" value="RWR84893.1"/>
    <property type="molecule type" value="Genomic_DNA"/>
</dbReference>
<accession>A0A3S4P2Q6</accession>
<dbReference type="SUPFAM" id="SSF47240">
    <property type="entry name" value="Ferritin-like"/>
    <property type="match status" value="1"/>
</dbReference>
<dbReference type="InterPro" id="IPR012348">
    <property type="entry name" value="RNR-like"/>
</dbReference>
<dbReference type="PANTHER" id="PTHR23409:SF18">
    <property type="entry name" value="RIBONUCLEOSIDE-DIPHOSPHATE REDUCTASE SUBUNIT M2"/>
    <property type="match status" value="1"/>
</dbReference>
<comment type="caution">
    <text evidence="1">The sequence shown here is derived from an EMBL/GenBank/DDBJ whole genome shotgun (WGS) entry which is preliminary data.</text>
</comment>
<dbReference type="PANTHER" id="PTHR23409">
    <property type="entry name" value="RIBONUCLEOSIDE-DIPHOSPHATE REDUCTASE SMALL CHAIN"/>
    <property type="match status" value="1"/>
</dbReference>
<dbReference type="STRING" id="337451.A0A3S4P2Q6"/>
<gene>
    <name evidence="1" type="ORF">CKAN_01372700</name>
</gene>
<evidence type="ECO:0000313" key="2">
    <source>
        <dbReference type="Proteomes" id="UP000283530"/>
    </source>
</evidence>
<protein>
    <submittedName>
        <fullName evidence="1">Ribonucleoside-diphosphate reductase small chain</fullName>
    </submittedName>
</protein>
<sequence length="100" mass="11335">MYKKTETSFMAEEVDLSQDPQHWATLVFFVASDGIILENLAARIMKEVQVAEARAFYSFQIAIENIHSEMCSLLLGSLSRPGPEIRELLRNNLASEDEKT</sequence>
<dbReference type="GO" id="GO:0016491">
    <property type="term" value="F:oxidoreductase activity"/>
    <property type="evidence" value="ECO:0007669"/>
    <property type="project" value="InterPro"/>
</dbReference>
<dbReference type="InterPro" id="IPR000358">
    <property type="entry name" value="RNR_small_fam"/>
</dbReference>
<dbReference type="Pfam" id="PF00268">
    <property type="entry name" value="Ribonuc_red_sm"/>
    <property type="match status" value="1"/>
</dbReference>
<dbReference type="GO" id="GO:0009263">
    <property type="term" value="P:deoxyribonucleotide biosynthetic process"/>
    <property type="evidence" value="ECO:0007669"/>
    <property type="project" value="InterPro"/>
</dbReference>